<evidence type="ECO:0000313" key="1">
    <source>
        <dbReference type="EMBL" id="KAH9368427.1"/>
    </source>
</evidence>
<reference evidence="1 2" key="1">
    <citation type="journal article" date="2020" name="Cell">
        <title>Large-Scale Comparative Analyses of Tick Genomes Elucidate Their Genetic Diversity and Vector Capacities.</title>
        <authorList>
            <consortium name="Tick Genome and Microbiome Consortium (TIGMIC)"/>
            <person name="Jia N."/>
            <person name="Wang J."/>
            <person name="Shi W."/>
            <person name="Du L."/>
            <person name="Sun Y."/>
            <person name="Zhan W."/>
            <person name="Jiang J.F."/>
            <person name="Wang Q."/>
            <person name="Zhang B."/>
            <person name="Ji P."/>
            <person name="Bell-Sakyi L."/>
            <person name="Cui X.M."/>
            <person name="Yuan T.T."/>
            <person name="Jiang B.G."/>
            <person name="Yang W.F."/>
            <person name="Lam T.T."/>
            <person name="Chang Q.C."/>
            <person name="Ding S.J."/>
            <person name="Wang X.J."/>
            <person name="Zhu J.G."/>
            <person name="Ruan X.D."/>
            <person name="Zhao L."/>
            <person name="Wei J.T."/>
            <person name="Ye R.Z."/>
            <person name="Que T.C."/>
            <person name="Du C.H."/>
            <person name="Zhou Y.H."/>
            <person name="Cheng J.X."/>
            <person name="Dai P.F."/>
            <person name="Guo W.B."/>
            <person name="Han X.H."/>
            <person name="Huang E.J."/>
            <person name="Li L.F."/>
            <person name="Wei W."/>
            <person name="Gao Y.C."/>
            <person name="Liu J.Z."/>
            <person name="Shao H.Z."/>
            <person name="Wang X."/>
            <person name="Wang C.C."/>
            <person name="Yang T.C."/>
            <person name="Huo Q.B."/>
            <person name="Li W."/>
            <person name="Chen H.Y."/>
            <person name="Chen S.E."/>
            <person name="Zhou L.G."/>
            <person name="Ni X.B."/>
            <person name="Tian J.H."/>
            <person name="Sheng Y."/>
            <person name="Liu T."/>
            <person name="Pan Y.S."/>
            <person name="Xia L.Y."/>
            <person name="Li J."/>
            <person name="Zhao F."/>
            <person name="Cao W.C."/>
        </authorList>
    </citation>
    <scope>NUCLEOTIDE SEQUENCE [LARGE SCALE GENOMIC DNA]</scope>
    <source>
        <strain evidence="1">HaeL-2018</strain>
    </source>
</reference>
<organism evidence="1 2">
    <name type="scientific">Haemaphysalis longicornis</name>
    <name type="common">Bush tick</name>
    <dbReference type="NCBI Taxonomy" id="44386"/>
    <lineage>
        <taxon>Eukaryota</taxon>
        <taxon>Metazoa</taxon>
        <taxon>Ecdysozoa</taxon>
        <taxon>Arthropoda</taxon>
        <taxon>Chelicerata</taxon>
        <taxon>Arachnida</taxon>
        <taxon>Acari</taxon>
        <taxon>Parasitiformes</taxon>
        <taxon>Ixodida</taxon>
        <taxon>Ixodoidea</taxon>
        <taxon>Ixodidae</taxon>
        <taxon>Haemaphysalinae</taxon>
        <taxon>Haemaphysalis</taxon>
    </lineage>
</organism>
<dbReference type="Gene3D" id="1.10.287.770">
    <property type="entry name" value="YojJ-like"/>
    <property type="match status" value="1"/>
</dbReference>
<sequence>MKMTYFRPPSSMCYTVDANQWSDQNHRFKKCNMPWTWELSLRAAWTPDKVLQLQNTDKLPLVIHRSETCPPDRLSSISVKPGLTYTVSVAQMSLPLSERQRMTFALQAWEKTGNSFSVFVKFSSDSQKIFEYQPKLTVIEAFGYMGGYIGMWLGLSLYSLITDAEQWLRNFFLKRALKRREPVERYADTVACRTSLQQCVSWVTNTLGNSAKNLDRERENRHDR</sequence>
<dbReference type="EMBL" id="JABSTR010000004">
    <property type="protein sequence ID" value="KAH9368427.1"/>
    <property type="molecule type" value="Genomic_DNA"/>
</dbReference>
<gene>
    <name evidence="1" type="ORF">HPB48_012643</name>
</gene>
<evidence type="ECO:0000313" key="2">
    <source>
        <dbReference type="Proteomes" id="UP000821853"/>
    </source>
</evidence>
<dbReference type="Proteomes" id="UP000821853">
    <property type="component" value="Chromosome 2"/>
</dbReference>
<proteinExistence type="predicted"/>
<dbReference type="OrthoDB" id="6479868at2759"/>
<dbReference type="AlphaFoldDB" id="A0A9J6G0E5"/>
<keyword evidence="2" id="KW-1185">Reference proteome</keyword>
<dbReference type="VEuPathDB" id="VectorBase:HLOH_049269"/>
<name>A0A9J6G0E5_HAELO</name>
<accession>A0A9J6G0E5</accession>
<comment type="caution">
    <text evidence="1">The sequence shown here is derived from an EMBL/GenBank/DDBJ whole genome shotgun (WGS) entry which is preliminary data.</text>
</comment>
<protein>
    <submittedName>
        <fullName evidence="1">Uncharacterized protein</fullName>
    </submittedName>
</protein>